<sequence length="92" mass="10833">MRHVRIRAVARDFSKLQRDKHPMPSFVKAALEDNNLMEDYLERPAYQQNDYIGWINQAKQEATKQKRLNQMLVELKQGGVYMKMAHPASVKM</sequence>
<dbReference type="AlphaFoldDB" id="A0A501WZ55"/>
<evidence type="ECO:0000313" key="1">
    <source>
        <dbReference type="EMBL" id="TPE54162.1"/>
    </source>
</evidence>
<dbReference type="Pfam" id="PF13376">
    <property type="entry name" value="OmdA"/>
    <property type="match status" value="1"/>
</dbReference>
<comment type="caution">
    <text evidence="1">The sequence shown here is derived from an EMBL/GenBank/DDBJ whole genome shotgun (WGS) entry which is preliminary data.</text>
</comment>
<proteinExistence type="predicted"/>
<dbReference type="OrthoDB" id="214150at2"/>
<evidence type="ECO:0000313" key="2">
    <source>
        <dbReference type="Proteomes" id="UP000315901"/>
    </source>
</evidence>
<dbReference type="Proteomes" id="UP000315901">
    <property type="component" value="Unassembled WGS sequence"/>
</dbReference>
<keyword evidence="2" id="KW-1185">Reference proteome</keyword>
<reference evidence="1 2" key="1">
    <citation type="submission" date="2019-06" db="EMBL/GenBank/DDBJ databases">
        <title>A novel bacterium of genus Marinomonas, isolated from coastal sand.</title>
        <authorList>
            <person name="Huang H."/>
            <person name="Mo K."/>
            <person name="Hu Y."/>
        </authorList>
    </citation>
    <scope>NUCLEOTIDE SEQUENCE [LARGE SCALE GENOMIC DNA]</scope>
    <source>
        <strain evidence="1 2">HB171799</strain>
    </source>
</reference>
<organism evidence="1 2">
    <name type="scientific">Maribrevibacterium harenarium</name>
    <dbReference type="NCBI Taxonomy" id="2589817"/>
    <lineage>
        <taxon>Bacteria</taxon>
        <taxon>Pseudomonadati</taxon>
        <taxon>Pseudomonadota</taxon>
        <taxon>Gammaproteobacteria</taxon>
        <taxon>Oceanospirillales</taxon>
        <taxon>Oceanospirillaceae</taxon>
        <taxon>Maribrevibacterium</taxon>
    </lineage>
</organism>
<accession>A0A501WZ55</accession>
<dbReference type="EMBL" id="VFRR01000007">
    <property type="protein sequence ID" value="TPE54162.1"/>
    <property type="molecule type" value="Genomic_DNA"/>
</dbReference>
<name>A0A501WZ55_9GAMM</name>
<protein>
    <submittedName>
        <fullName evidence="1">YdeI/OmpD-associated family protein</fullName>
    </submittedName>
</protein>
<gene>
    <name evidence="1" type="ORF">FJM67_05985</name>
</gene>